<sequence>MEYQAAFLSQKYLKNQLVQLSLSRWQAEWENSETGRLVYGIIPKISNNCTGPENASNSPLPIGPSPATLRDTDSILQTTADVEK</sequence>
<dbReference type="OrthoDB" id="6437277at2759"/>
<evidence type="ECO:0000313" key="3">
    <source>
        <dbReference type="Proteomes" id="UP000499080"/>
    </source>
</evidence>
<dbReference type="AlphaFoldDB" id="A0A4Y2E615"/>
<feature type="compositionally biased region" description="Polar residues" evidence="1">
    <location>
        <begin position="50"/>
        <end position="59"/>
    </location>
</feature>
<reference evidence="2 3" key="1">
    <citation type="journal article" date="2019" name="Sci. Rep.">
        <title>Orb-weaving spider Araneus ventricosus genome elucidates the spidroin gene catalogue.</title>
        <authorList>
            <person name="Kono N."/>
            <person name="Nakamura H."/>
            <person name="Ohtoshi R."/>
            <person name="Moran D.A.P."/>
            <person name="Shinohara A."/>
            <person name="Yoshida Y."/>
            <person name="Fujiwara M."/>
            <person name="Mori M."/>
            <person name="Tomita M."/>
            <person name="Arakawa K."/>
        </authorList>
    </citation>
    <scope>NUCLEOTIDE SEQUENCE [LARGE SCALE GENOMIC DNA]</scope>
</reference>
<gene>
    <name evidence="2" type="ORF">AVEN_157853_1</name>
</gene>
<evidence type="ECO:0000313" key="2">
    <source>
        <dbReference type="EMBL" id="GBM24592.1"/>
    </source>
</evidence>
<organism evidence="2 3">
    <name type="scientific">Araneus ventricosus</name>
    <name type="common">Orbweaver spider</name>
    <name type="synonym">Epeira ventricosa</name>
    <dbReference type="NCBI Taxonomy" id="182803"/>
    <lineage>
        <taxon>Eukaryota</taxon>
        <taxon>Metazoa</taxon>
        <taxon>Ecdysozoa</taxon>
        <taxon>Arthropoda</taxon>
        <taxon>Chelicerata</taxon>
        <taxon>Arachnida</taxon>
        <taxon>Araneae</taxon>
        <taxon>Araneomorphae</taxon>
        <taxon>Entelegynae</taxon>
        <taxon>Araneoidea</taxon>
        <taxon>Araneidae</taxon>
        <taxon>Araneus</taxon>
    </lineage>
</organism>
<protein>
    <submittedName>
        <fullName evidence="2">Uncharacterized protein</fullName>
    </submittedName>
</protein>
<dbReference type="EMBL" id="BGPR01000522">
    <property type="protein sequence ID" value="GBM24592.1"/>
    <property type="molecule type" value="Genomic_DNA"/>
</dbReference>
<dbReference type="Proteomes" id="UP000499080">
    <property type="component" value="Unassembled WGS sequence"/>
</dbReference>
<feature type="region of interest" description="Disordered" evidence="1">
    <location>
        <begin position="50"/>
        <end position="84"/>
    </location>
</feature>
<accession>A0A4Y2E615</accession>
<feature type="compositionally biased region" description="Polar residues" evidence="1">
    <location>
        <begin position="74"/>
        <end position="84"/>
    </location>
</feature>
<evidence type="ECO:0000256" key="1">
    <source>
        <dbReference type="SAM" id="MobiDB-lite"/>
    </source>
</evidence>
<proteinExistence type="predicted"/>
<name>A0A4Y2E615_ARAVE</name>
<comment type="caution">
    <text evidence="2">The sequence shown here is derived from an EMBL/GenBank/DDBJ whole genome shotgun (WGS) entry which is preliminary data.</text>
</comment>
<keyword evidence="3" id="KW-1185">Reference proteome</keyword>